<dbReference type="InterPro" id="IPR047960">
    <property type="entry name" value="Transpos_IS1380"/>
</dbReference>
<evidence type="ECO:0000259" key="1">
    <source>
        <dbReference type="Pfam" id="PF13701"/>
    </source>
</evidence>
<dbReference type="AlphaFoldDB" id="A0A7I9UXT6"/>
<proteinExistence type="predicted"/>
<name>A0A7I9UXT6_9ACTN</name>
<dbReference type="RefSeq" id="WP_161927265.1">
    <property type="nucleotide sequence ID" value="NZ_BJOU01000001.1"/>
</dbReference>
<evidence type="ECO:0000313" key="3">
    <source>
        <dbReference type="Proteomes" id="UP000444980"/>
    </source>
</evidence>
<keyword evidence="3" id="KW-1185">Reference proteome</keyword>
<accession>A0A7I9UXT6</accession>
<dbReference type="Proteomes" id="UP000444980">
    <property type="component" value="Unassembled WGS sequence"/>
</dbReference>
<dbReference type="InterPro" id="IPR025668">
    <property type="entry name" value="Tnp_DDE_dom"/>
</dbReference>
<organism evidence="2 3">
    <name type="scientific">Gordonia crocea</name>
    <dbReference type="NCBI Taxonomy" id="589162"/>
    <lineage>
        <taxon>Bacteria</taxon>
        <taxon>Bacillati</taxon>
        <taxon>Actinomycetota</taxon>
        <taxon>Actinomycetes</taxon>
        <taxon>Mycobacteriales</taxon>
        <taxon>Gordoniaceae</taxon>
        <taxon>Gordonia</taxon>
    </lineage>
</organism>
<reference evidence="3" key="1">
    <citation type="submission" date="2019-06" db="EMBL/GenBank/DDBJ databases">
        <title>Gordonia isolated from sludge of a wastewater treatment plant.</title>
        <authorList>
            <person name="Tamura T."/>
            <person name="Aoyama K."/>
            <person name="Kang Y."/>
            <person name="Saito S."/>
            <person name="Akiyama N."/>
            <person name="Yazawa K."/>
            <person name="Gonoi T."/>
            <person name="Mikami Y."/>
        </authorList>
    </citation>
    <scope>NUCLEOTIDE SEQUENCE [LARGE SCALE GENOMIC DNA]</scope>
    <source>
        <strain evidence="3">NBRC 107697</strain>
    </source>
</reference>
<dbReference type="Pfam" id="PF13701">
    <property type="entry name" value="DDE_Tnp_1_4"/>
    <property type="match status" value="1"/>
</dbReference>
<dbReference type="OrthoDB" id="3254802at2"/>
<evidence type="ECO:0000313" key="2">
    <source>
        <dbReference type="EMBL" id="GED98017.1"/>
    </source>
</evidence>
<protein>
    <submittedName>
        <fullName evidence="2">IS1380 family transposase</fullName>
    </submittedName>
</protein>
<sequence>MSNSTLFYPQSTVTGDGAGIVSHAGLALVTRTAEVAGLPRLLSDALTPWRKDYATHDPGKIVLDLAVAMVGGADCAADLAVLRGRETVFGPVASDPTVSRLIATLADEPVAALAAIAGARAVARKTVWELAGEHAPNHRIDEHHPLVIDLDATLVTAHSEKQDAAPTYKRGFGFHPLLAFIDHGPGGTGEAAAGLLRAGNAGANTAADHITVLHRALAQIPGLCWRAGRKILIRTDSAGGTKGFLNYLHKRGLSYSCGIGMTPAMAAAVEVLPASVWTQAYNADGQPRDGAQVAELTGVLSLTGYPPGMRVIVRRERPHPGAQLRFTDTNGWRLTCFVTNSSRGQLADLEVRHRLRARCEDRIRAAKATGMTNLPYHDFTKNQIWLAITELATDLTAWTQMLALTGTDARTWEIKRLRLRLWATAARLARHARTRRLRYDQHHRWTALLIAGLHRLEGYRTSR</sequence>
<gene>
    <name evidence="2" type="ORF">nbrc107697_20560</name>
</gene>
<dbReference type="NCBIfam" id="NF033539">
    <property type="entry name" value="transpos_IS1380"/>
    <property type="match status" value="1"/>
</dbReference>
<feature type="domain" description="Transposase DDE" evidence="1">
    <location>
        <begin position="5"/>
        <end position="457"/>
    </location>
</feature>
<comment type="caution">
    <text evidence="2">The sequence shown here is derived from an EMBL/GenBank/DDBJ whole genome shotgun (WGS) entry which is preliminary data.</text>
</comment>
<dbReference type="EMBL" id="BJOU01000001">
    <property type="protein sequence ID" value="GED98017.1"/>
    <property type="molecule type" value="Genomic_DNA"/>
</dbReference>